<feature type="chain" id="PRO_5046427913" evidence="1">
    <location>
        <begin position="21"/>
        <end position="258"/>
    </location>
</feature>
<comment type="caution">
    <text evidence="2">The sequence shown here is derived from an EMBL/GenBank/DDBJ whole genome shotgun (WGS) entry which is preliminary data.</text>
</comment>
<dbReference type="Proteomes" id="UP000812031">
    <property type="component" value="Unassembled WGS sequence"/>
</dbReference>
<dbReference type="RefSeq" id="WP_219316783.1">
    <property type="nucleotide sequence ID" value="NZ_JAHWYN010000005.1"/>
</dbReference>
<feature type="signal peptide" evidence="1">
    <location>
        <begin position="1"/>
        <end position="20"/>
    </location>
</feature>
<reference evidence="2 3" key="1">
    <citation type="submission" date="2021-07" db="EMBL/GenBank/DDBJ databases">
        <title>Flavobacterium sp. nov. isolated from sediment on the Taihu Lake.</title>
        <authorList>
            <person name="Qu J.-H."/>
        </authorList>
    </citation>
    <scope>NUCLEOTIDE SEQUENCE [LARGE SCALE GENOMIC DNA]</scope>
    <source>
        <strain evidence="2 3">NAS39</strain>
    </source>
</reference>
<keyword evidence="1" id="KW-0732">Signal</keyword>
<proteinExistence type="predicted"/>
<keyword evidence="3" id="KW-1185">Reference proteome</keyword>
<protein>
    <submittedName>
        <fullName evidence="2">Uncharacterized protein</fullName>
    </submittedName>
</protein>
<evidence type="ECO:0000256" key="1">
    <source>
        <dbReference type="SAM" id="SignalP"/>
    </source>
</evidence>
<organism evidence="2 3">
    <name type="scientific">Flavobacterium taihuense</name>
    <dbReference type="NCBI Taxonomy" id="2857508"/>
    <lineage>
        <taxon>Bacteria</taxon>
        <taxon>Pseudomonadati</taxon>
        <taxon>Bacteroidota</taxon>
        <taxon>Flavobacteriia</taxon>
        <taxon>Flavobacteriales</taxon>
        <taxon>Flavobacteriaceae</taxon>
        <taxon>Flavobacterium</taxon>
    </lineage>
</organism>
<sequence>MKTKFLFLLLLLFISSYGFSQSVNDYVAVIVPVKYDFVKQENQYRLNTLTKFNLHKAGFQAFYTNEAIPKEYSDRCSLLNVDVLKENGFLITKLYVILKDCNGKVIFKSEVGKSKEKDYEVAYAEALNAAFTSVYALHYKYNGKAVVANQNASVVSPAIVSVVSMAVPVPTAAVAVNVPSSSAEPDGSVLFAQPIKNGFQLVDSTPKVVMKAYKTTNPAIYLASKGDIQGTLVLKDNQWYFEYYEKDTLMSEKIKVKF</sequence>
<accession>A0ABS6XUB3</accession>
<name>A0ABS6XUB3_9FLAO</name>
<gene>
    <name evidence="2" type="ORF">KZH69_07205</name>
</gene>
<evidence type="ECO:0000313" key="2">
    <source>
        <dbReference type="EMBL" id="MBW4360269.1"/>
    </source>
</evidence>
<evidence type="ECO:0000313" key="3">
    <source>
        <dbReference type="Proteomes" id="UP000812031"/>
    </source>
</evidence>
<dbReference type="EMBL" id="JAHWYN010000005">
    <property type="protein sequence ID" value="MBW4360269.1"/>
    <property type="molecule type" value="Genomic_DNA"/>
</dbReference>